<evidence type="ECO:0000256" key="2">
    <source>
        <dbReference type="SAM" id="Phobius"/>
    </source>
</evidence>
<dbReference type="Proteomes" id="UP000684084">
    <property type="component" value="Unassembled WGS sequence"/>
</dbReference>
<proteinExistence type="predicted"/>
<accession>A0A916ED35</accession>
<protein>
    <submittedName>
        <fullName evidence="3">Uncharacterized protein</fullName>
    </submittedName>
</protein>
<evidence type="ECO:0000313" key="4">
    <source>
        <dbReference type="Proteomes" id="UP000684084"/>
    </source>
</evidence>
<evidence type="ECO:0000256" key="1">
    <source>
        <dbReference type="SAM" id="MobiDB-lite"/>
    </source>
</evidence>
<feature type="compositionally biased region" description="Low complexity" evidence="1">
    <location>
        <begin position="60"/>
        <end position="82"/>
    </location>
</feature>
<reference evidence="3" key="1">
    <citation type="submission" date="2020-05" db="EMBL/GenBank/DDBJ databases">
        <authorList>
            <person name="Rincon C."/>
            <person name="Sanders R I."/>
            <person name="Robbins C."/>
            <person name="Chaturvedi A."/>
        </authorList>
    </citation>
    <scope>NUCLEOTIDE SEQUENCE</scope>
    <source>
        <strain evidence="3">CHB12</strain>
    </source>
</reference>
<dbReference type="EMBL" id="CAGKOT010000039">
    <property type="protein sequence ID" value="CAB5378736.1"/>
    <property type="molecule type" value="Genomic_DNA"/>
</dbReference>
<evidence type="ECO:0000313" key="3">
    <source>
        <dbReference type="EMBL" id="CAB5378736.1"/>
    </source>
</evidence>
<feature type="transmembrane region" description="Helical" evidence="2">
    <location>
        <begin position="6"/>
        <end position="25"/>
    </location>
</feature>
<dbReference type="AlphaFoldDB" id="A0A916ED35"/>
<sequence>MTIILFIIIPIILIILSIIIGIIIYKRTHKKHNEGTILQFEPMHPNVVVVDADGNSLGKRNSTSNNSNFTNNSNSKGKGNRSPSRMIKVLAYDEENGCIVGNNNNTNRKTMYYEDYR</sequence>
<dbReference type="OrthoDB" id="2445110at2759"/>
<keyword evidence="2" id="KW-1133">Transmembrane helix</keyword>
<feature type="region of interest" description="Disordered" evidence="1">
    <location>
        <begin position="52"/>
        <end position="83"/>
    </location>
</feature>
<organism evidence="3 4">
    <name type="scientific">Rhizophagus irregularis</name>
    <dbReference type="NCBI Taxonomy" id="588596"/>
    <lineage>
        <taxon>Eukaryota</taxon>
        <taxon>Fungi</taxon>
        <taxon>Fungi incertae sedis</taxon>
        <taxon>Mucoromycota</taxon>
        <taxon>Glomeromycotina</taxon>
        <taxon>Glomeromycetes</taxon>
        <taxon>Glomerales</taxon>
        <taxon>Glomeraceae</taxon>
        <taxon>Rhizophagus</taxon>
    </lineage>
</organism>
<name>A0A916ED35_9GLOM</name>
<keyword evidence="2" id="KW-0472">Membrane</keyword>
<keyword evidence="2" id="KW-0812">Transmembrane</keyword>
<comment type="caution">
    <text evidence="3">The sequence shown here is derived from an EMBL/GenBank/DDBJ whole genome shotgun (WGS) entry which is preliminary data.</text>
</comment>
<dbReference type="VEuPathDB" id="FungiDB:RhiirFUN_018003"/>
<gene>
    <name evidence="3" type="ORF">CHRIB12_LOCUS16345</name>
</gene>